<sequence>MGRDLLKLALIGGLIVFAVMYGMELANSGINTVYGPVDKREATTASQPQATGAPQRQADVAAKDKLNGAAAGNGRSDGRYADEPPGLAVDGAGGTGGTGDGYAIPRDDHQPAVDRLAGKTAEALQSISKGGIRLIVSLFDKVAG</sequence>
<dbReference type="AlphaFoldDB" id="A0A7X0RUJ6"/>
<keyword evidence="3" id="KW-1185">Reference proteome</keyword>
<accession>A0A7X0RUJ6</accession>
<reference evidence="2 3" key="1">
    <citation type="submission" date="2020-08" db="EMBL/GenBank/DDBJ databases">
        <title>Cohnella phylogeny.</title>
        <authorList>
            <person name="Dunlap C."/>
        </authorList>
    </citation>
    <scope>NUCLEOTIDE SEQUENCE [LARGE SCALE GENOMIC DNA]</scope>
    <source>
        <strain evidence="2 3">DSM 28246</strain>
    </source>
</reference>
<protein>
    <recommendedName>
        <fullName evidence="4">Translation initiation factor 2</fullName>
    </recommendedName>
</protein>
<organism evidence="2 3">
    <name type="scientific">Cohnella nanjingensis</name>
    <dbReference type="NCBI Taxonomy" id="1387779"/>
    <lineage>
        <taxon>Bacteria</taxon>
        <taxon>Bacillati</taxon>
        <taxon>Bacillota</taxon>
        <taxon>Bacilli</taxon>
        <taxon>Bacillales</taxon>
        <taxon>Paenibacillaceae</taxon>
        <taxon>Cohnella</taxon>
    </lineage>
</organism>
<evidence type="ECO:0000256" key="1">
    <source>
        <dbReference type="SAM" id="MobiDB-lite"/>
    </source>
</evidence>
<dbReference type="EMBL" id="JACJVP010000042">
    <property type="protein sequence ID" value="MBB6673968.1"/>
    <property type="molecule type" value="Genomic_DNA"/>
</dbReference>
<dbReference type="RefSeq" id="WP_185671815.1">
    <property type="nucleotide sequence ID" value="NZ_JACJVP010000042.1"/>
</dbReference>
<gene>
    <name evidence="2" type="ORF">H7C19_25110</name>
</gene>
<evidence type="ECO:0008006" key="4">
    <source>
        <dbReference type="Google" id="ProtNLM"/>
    </source>
</evidence>
<evidence type="ECO:0000313" key="3">
    <source>
        <dbReference type="Proteomes" id="UP000547209"/>
    </source>
</evidence>
<proteinExistence type="predicted"/>
<evidence type="ECO:0000313" key="2">
    <source>
        <dbReference type="EMBL" id="MBB6673968.1"/>
    </source>
</evidence>
<feature type="region of interest" description="Disordered" evidence="1">
    <location>
        <begin position="65"/>
        <end position="109"/>
    </location>
</feature>
<dbReference type="Proteomes" id="UP000547209">
    <property type="component" value="Unassembled WGS sequence"/>
</dbReference>
<feature type="compositionally biased region" description="Gly residues" evidence="1">
    <location>
        <begin position="91"/>
        <end position="100"/>
    </location>
</feature>
<comment type="caution">
    <text evidence="2">The sequence shown here is derived from an EMBL/GenBank/DDBJ whole genome shotgun (WGS) entry which is preliminary data.</text>
</comment>
<name>A0A7X0RUJ6_9BACL</name>